<reference evidence="1 2" key="1">
    <citation type="submission" date="2021-06" db="EMBL/GenBank/DDBJ databases">
        <authorList>
            <person name="Kallberg Y."/>
            <person name="Tangrot J."/>
            <person name="Rosling A."/>
        </authorList>
    </citation>
    <scope>NUCLEOTIDE SEQUENCE [LARGE SCALE GENOMIC DNA]</scope>
    <source>
        <strain evidence="1 2">120-4 pot B 10/14</strain>
    </source>
</reference>
<evidence type="ECO:0000313" key="2">
    <source>
        <dbReference type="Proteomes" id="UP000789901"/>
    </source>
</evidence>
<keyword evidence="2" id="KW-1185">Reference proteome</keyword>
<dbReference type="Proteomes" id="UP000789901">
    <property type="component" value="Unassembled WGS sequence"/>
</dbReference>
<proteinExistence type="predicted"/>
<evidence type="ECO:0000313" key="1">
    <source>
        <dbReference type="EMBL" id="CAG8547717.1"/>
    </source>
</evidence>
<comment type="caution">
    <text evidence="1">The sequence shown here is derived from an EMBL/GenBank/DDBJ whole genome shotgun (WGS) entry which is preliminary data.</text>
</comment>
<dbReference type="EMBL" id="CAJVQB010001721">
    <property type="protein sequence ID" value="CAG8547717.1"/>
    <property type="molecule type" value="Genomic_DNA"/>
</dbReference>
<accession>A0ABN7UA89</accession>
<organism evidence="1 2">
    <name type="scientific">Gigaspora margarita</name>
    <dbReference type="NCBI Taxonomy" id="4874"/>
    <lineage>
        <taxon>Eukaryota</taxon>
        <taxon>Fungi</taxon>
        <taxon>Fungi incertae sedis</taxon>
        <taxon>Mucoromycota</taxon>
        <taxon>Glomeromycotina</taxon>
        <taxon>Glomeromycetes</taxon>
        <taxon>Diversisporales</taxon>
        <taxon>Gigasporaceae</taxon>
        <taxon>Gigaspora</taxon>
    </lineage>
</organism>
<protein>
    <submittedName>
        <fullName evidence="1">41975_t:CDS:1</fullName>
    </submittedName>
</protein>
<gene>
    <name evidence="1" type="ORF">GMARGA_LOCUS4401</name>
</gene>
<name>A0ABN7UA89_GIGMA</name>
<sequence>MSENIFSYMAGETRVFGTSHDNIQVNIEGLNEDVTRVILVDKNESPINTTEKVEFINKATKNGISPVEVKGQKSYLITWINSYELCIAYATITNLSSSLELLQGMVSSTVEVIQNYNYQFP</sequence>